<dbReference type="EMBL" id="JAWJWF010000045">
    <property type="protein sequence ID" value="KAK6627261.1"/>
    <property type="molecule type" value="Genomic_DNA"/>
</dbReference>
<evidence type="ECO:0000313" key="3">
    <source>
        <dbReference type="Proteomes" id="UP001359485"/>
    </source>
</evidence>
<gene>
    <name evidence="2" type="ORF">RUM44_009738</name>
</gene>
<organism evidence="2 3">
    <name type="scientific">Polyplax serrata</name>
    <name type="common">Common mouse louse</name>
    <dbReference type="NCBI Taxonomy" id="468196"/>
    <lineage>
        <taxon>Eukaryota</taxon>
        <taxon>Metazoa</taxon>
        <taxon>Ecdysozoa</taxon>
        <taxon>Arthropoda</taxon>
        <taxon>Hexapoda</taxon>
        <taxon>Insecta</taxon>
        <taxon>Pterygota</taxon>
        <taxon>Neoptera</taxon>
        <taxon>Paraneoptera</taxon>
        <taxon>Psocodea</taxon>
        <taxon>Troctomorpha</taxon>
        <taxon>Phthiraptera</taxon>
        <taxon>Anoplura</taxon>
        <taxon>Polyplacidae</taxon>
        <taxon>Polyplax</taxon>
    </lineage>
</organism>
<evidence type="ECO:0000256" key="1">
    <source>
        <dbReference type="SAM" id="MobiDB-lite"/>
    </source>
</evidence>
<sequence length="66" mass="7663">MKSQGNPSVGTDAGLSRKHAIKAPERIKKFRLTRRKIGNGEKKLWRKDERVKEEDEKEEKIKLTTS</sequence>
<evidence type="ECO:0000313" key="2">
    <source>
        <dbReference type="EMBL" id="KAK6627261.1"/>
    </source>
</evidence>
<protein>
    <submittedName>
        <fullName evidence="2">Uncharacterized protein</fullName>
    </submittedName>
</protein>
<feature type="region of interest" description="Disordered" evidence="1">
    <location>
        <begin position="1"/>
        <end position="26"/>
    </location>
</feature>
<dbReference type="Proteomes" id="UP001359485">
    <property type="component" value="Unassembled WGS sequence"/>
</dbReference>
<feature type="region of interest" description="Disordered" evidence="1">
    <location>
        <begin position="46"/>
        <end position="66"/>
    </location>
</feature>
<accession>A0ABR1AU56</accession>
<proteinExistence type="predicted"/>
<name>A0ABR1AU56_POLSC</name>
<reference evidence="2 3" key="1">
    <citation type="submission" date="2023-09" db="EMBL/GenBank/DDBJ databases">
        <title>Genomes of two closely related lineages of the louse Polyplax serrata with different host specificities.</title>
        <authorList>
            <person name="Martinu J."/>
            <person name="Tarabai H."/>
            <person name="Stefka J."/>
            <person name="Hypsa V."/>
        </authorList>
    </citation>
    <scope>NUCLEOTIDE SEQUENCE [LARGE SCALE GENOMIC DNA]</scope>
    <source>
        <strain evidence="2">98ZLc_SE</strain>
    </source>
</reference>
<keyword evidence="3" id="KW-1185">Reference proteome</keyword>
<comment type="caution">
    <text evidence="2">The sequence shown here is derived from an EMBL/GenBank/DDBJ whole genome shotgun (WGS) entry which is preliminary data.</text>
</comment>